<keyword evidence="2" id="KW-1133">Transmembrane helix</keyword>
<accession>A0ABP6MA56</accession>
<sequence length="115" mass="13058">MHERRHHGFRRRTQRSEARQPERGALRRLAKTAFIEGVLLPVAVAAVVIDRHFGRVMRGDCNRLPRPGFSVAADRRRGPAARRDVTRCALGAGRVRVQKAEEDQAKAQQAQRDRS</sequence>
<name>A0ABP6MA56_9ACTN</name>
<evidence type="ECO:0000313" key="3">
    <source>
        <dbReference type="EMBL" id="GAA3093760.1"/>
    </source>
</evidence>
<keyword evidence="2" id="KW-0472">Membrane</keyword>
<feature type="region of interest" description="Disordered" evidence="1">
    <location>
        <begin position="1"/>
        <end position="24"/>
    </location>
</feature>
<dbReference type="EMBL" id="BAAAUG010000024">
    <property type="protein sequence ID" value="GAA3093760.1"/>
    <property type="molecule type" value="Genomic_DNA"/>
</dbReference>
<evidence type="ECO:0000256" key="1">
    <source>
        <dbReference type="SAM" id="MobiDB-lite"/>
    </source>
</evidence>
<feature type="compositionally biased region" description="Basic and acidic residues" evidence="1">
    <location>
        <begin position="14"/>
        <end position="24"/>
    </location>
</feature>
<evidence type="ECO:0000256" key="2">
    <source>
        <dbReference type="SAM" id="Phobius"/>
    </source>
</evidence>
<keyword evidence="4" id="KW-1185">Reference proteome</keyword>
<reference evidence="4" key="1">
    <citation type="journal article" date="2019" name="Int. J. Syst. Evol. Microbiol.">
        <title>The Global Catalogue of Microorganisms (GCM) 10K type strain sequencing project: providing services to taxonomists for standard genome sequencing and annotation.</title>
        <authorList>
            <consortium name="The Broad Institute Genomics Platform"/>
            <consortium name="The Broad Institute Genome Sequencing Center for Infectious Disease"/>
            <person name="Wu L."/>
            <person name="Ma J."/>
        </authorList>
    </citation>
    <scope>NUCLEOTIDE SEQUENCE [LARGE SCALE GENOMIC DNA]</scope>
    <source>
        <strain evidence="4">JCM 9092</strain>
    </source>
</reference>
<evidence type="ECO:0000313" key="4">
    <source>
        <dbReference type="Proteomes" id="UP001501637"/>
    </source>
</evidence>
<keyword evidence="2" id="KW-0812">Transmembrane</keyword>
<proteinExistence type="predicted"/>
<gene>
    <name evidence="3" type="ORF">GCM10010449_16860</name>
</gene>
<comment type="caution">
    <text evidence="3">The sequence shown here is derived from an EMBL/GenBank/DDBJ whole genome shotgun (WGS) entry which is preliminary data.</text>
</comment>
<protein>
    <submittedName>
        <fullName evidence="3">Uncharacterized protein</fullName>
    </submittedName>
</protein>
<feature type="compositionally biased region" description="Basic residues" evidence="1">
    <location>
        <begin position="1"/>
        <end position="13"/>
    </location>
</feature>
<organism evidence="3 4">
    <name type="scientific">Streptomyces rectiviolaceus</name>
    <dbReference type="NCBI Taxonomy" id="332591"/>
    <lineage>
        <taxon>Bacteria</taxon>
        <taxon>Bacillati</taxon>
        <taxon>Actinomycetota</taxon>
        <taxon>Actinomycetes</taxon>
        <taxon>Kitasatosporales</taxon>
        <taxon>Streptomycetaceae</taxon>
        <taxon>Streptomyces</taxon>
    </lineage>
</organism>
<feature type="transmembrane region" description="Helical" evidence="2">
    <location>
        <begin position="29"/>
        <end position="49"/>
    </location>
</feature>
<dbReference type="Proteomes" id="UP001501637">
    <property type="component" value="Unassembled WGS sequence"/>
</dbReference>